<dbReference type="Proteomes" id="UP001293254">
    <property type="component" value="Unassembled WGS sequence"/>
</dbReference>
<sequence>MAGGESGRSFEYTPTWVVAVVCFIIVFISLLAERGLHRLGKCFKSKNQEALFEALIKVKEELMLLGFISLLLTVFQGTISRFCIPDHLSNIMLPCKLKSTTAEHLTAKNVRRLLAEGGSQQCSEGHVPFLSLEALHQLHIFIFVLAVAYVVSCASTMVLGGIKISEWRHWEQSVRNEASRHHRVHAPHLHLQEFMGRTGRYWRKFHVVSWMAAFFKQFYGSVTKSDYIALRSGFIREHCPSNPNYDFHKYMLRTLEQDFRKIIGISWYLWLFVVIFLLLNIAGWHTYFWLSFLPLLLLLIVGAKLEHIITELAQDAAERAGDAEGTPVRPSDELFWFHRPAIVLYLIHFILFQNSFEIAFFLWIWATYGFNSCIMEGLHFIIPRLVIGVIVQVLCSYSTLPLYALVTQMGSMFKQTVFDEFMQDLIRTWARDRSQAGSSAVRRSMTRLTTEPTDSQESVVDAQIAASEVELSTSHMPSSWNN</sequence>
<evidence type="ECO:0000256" key="4">
    <source>
        <dbReference type="ARBA" id="ARBA00022821"/>
    </source>
</evidence>
<dbReference type="InterPro" id="IPR004326">
    <property type="entry name" value="Mlo"/>
</dbReference>
<dbReference type="PANTHER" id="PTHR31942:SF54">
    <property type="entry name" value="MLO-LIKE PROTEIN 13"/>
    <property type="match status" value="1"/>
</dbReference>
<evidence type="ECO:0000256" key="5">
    <source>
        <dbReference type="ARBA" id="ARBA00022989"/>
    </source>
</evidence>
<evidence type="ECO:0000256" key="8">
    <source>
        <dbReference type="RuleBase" id="RU280816"/>
    </source>
</evidence>
<reference evidence="11" key="2">
    <citation type="journal article" date="2024" name="Plant">
        <title>Genomic evolution and insights into agronomic trait innovations of Sesamum species.</title>
        <authorList>
            <person name="Miao H."/>
            <person name="Wang L."/>
            <person name="Qu L."/>
            <person name="Liu H."/>
            <person name="Sun Y."/>
            <person name="Le M."/>
            <person name="Wang Q."/>
            <person name="Wei S."/>
            <person name="Zheng Y."/>
            <person name="Lin W."/>
            <person name="Duan Y."/>
            <person name="Cao H."/>
            <person name="Xiong S."/>
            <person name="Wang X."/>
            <person name="Wei L."/>
            <person name="Li C."/>
            <person name="Ma Q."/>
            <person name="Ju M."/>
            <person name="Zhao R."/>
            <person name="Li G."/>
            <person name="Mu C."/>
            <person name="Tian Q."/>
            <person name="Mei H."/>
            <person name="Zhang T."/>
            <person name="Gao T."/>
            <person name="Zhang H."/>
        </authorList>
    </citation>
    <scope>NUCLEOTIDE SEQUENCE</scope>
    <source>
        <strain evidence="11">3651</strain>
    </source>
</reference>
<comment type="caution">
    <text evidence="11">The sequence shown here is derived from an EMBL/GenBank/DDBJ whole genome shotgun (WGS) entry which is preliminary data.</text>
</comment>
<keyword evidence="3 8" id="KW-0812">Transmembrane</keyword>
<evidence type="ECO:0000256" key="3">
    <source>
        <dbReference type="ARBA" id="ARBA00022692"/>
    </source>
</evidence>
<comment type="function">
    <text evidence="8">May be involved in modulation of pathogen defense and leaf cell death.</text>
</comment>
<evidence type="ECO:0000313" key="11">
    <source>
        <dbReference type="EMBL" id="KAK4427527.1"/>
    </source>
</evidence>
<feature type="transmembrane region" description="Helical" evidence="10">
    <location>
        <begin position="262"/>
        <end position="281"/>
    </location>
</feature>
<feature type="transmembrane region" description="Helical" evidence="10">
    <location>
        <begin position="12"/>
        <end position="32"/>
    </location>
</feature>
<dbReference type="EMBL" id="JACGWO010000005">
    <property type="protein sequence ID" value="KAK4427527.1"/>
    <property type="molecule type" value="Genomic_DNA"/>
</dbReference>
<evidence type="ECO:0000256" key="6">
    <source>
        <dbReference type="ARBA" id="ARBA00023136"/>
    </source>
</evidence>
<keyword evidence="5 8" id="KW-1133">Transmembrane helix</keyword>
<comment type="domain">
    <text evidence="8">The C-terminus contains a calmodulin-binding domain, which binds calmodulin in a calcium-dependent fashion.</text>
</comment>
<dbReference type="GO" id="GO:0005516">
    <property type="term" value="F:calmodulin binding"/>
    <property type="evidence" value="ECO:0007669"/>
    <property type="project" value="UniProtKB-KW"/>
</dbReference>
<keyword evidence="8" id="KW-0112">Calmodulin-binding</keyword>
<feature type="transmembrane region" description="Helical" evidence="10">
    <location>
        <begin position="138"/>
        <end position="162"/>
    </location>
</feature>
<evidence type="ECO:0000256" key="2">
    <source>
        <dbReference type="ARBA" id="ARBA00006574"/>
    </source>
</evidence>
<feature type="region of interest" description="Disordered" evidence="9">
    <location>
        <begin position="440"/>
        <end position="459"/>
    </location>
</feature>
<keyword evidence="4 8" id="KW-0611">Plant defense</keyword>
<dbReference type="GO" id="GO:0016020">
    <property type="term" value="C:membrane"/>
    <property type="evidence" value="ECO:0007669"/>
    <property type="project" value="UniProtKB-SubCell"/>
</dbReference>
<comment type="similarity">
    <text evidence="2 8">Belongs to the MLO family.</text>
</comment>
<accession>A0AAE1YCJ6</accession>
<comment type="subcellular location">
    <subcellularLocation>
        <location evidence="1 8">Membrane</location>
        <topology evidence="1 8">Multi-pass membrane protein</topology>
    </subcellularLocation>
</comment>
<dbReference type="GO" id="GO:0006952">
    <property type="term" value="P:defense response"/>
    <property type="evidence" value="ECO:0007669"/>
    <property type="project" value="UniProtKB-KW"/>
</dbReference>
<keyword evidence="7 8" id="KW-0568">Pathogenesis-related protein</keyword>
<organism evidence="11 12">
    <name type="scientific">Sesamum alatum</name>
    <dbReference type="NCBI Taxonomy" id="300844"/>
    <lineage>
        <taxon>Eukaryota</taxon>
        <taxon>Viridiplantae</taxon>
        <taxon>Streptophyta</taxon>
        <taxon>Embryophyta</taxon>
        <taxon>Tracheophyta</taxon>
        <taxon>Spermatophyta</taxon>
        <taxon>Magnoliopsida</taxon>
        <taxon>eudicotyledons</taxon>
        <taxon>Gunneridae</taxon>
        <taxon>Pentapetalae</taxon>
        <taxon>asterids</taxon>
        <taxon>lamiids</taxon>
        <taxon>Lamiales</taxon>
        <taxon>Pedaliaceae</taxon>
        <taxon>Sesamum</taxon>
    </lineage>
</organism>
<evidence type="ECO:0000256" key="10">
    <source>
        <dbReference type="SAM" id="Phobius"/>
    </source>
</evidence>
<reference evidence="11" key="1">
    <citation type="submission" date="2020-06" db="EMBL/GenBank/DDBJ databases">
        <authorList>
            <person name="Li T."/>
            <person name="Hu X."/>
            <person name="Zhang T."/>
            <person name="Song X."/>
            <person name="Zhang H."/>
            <person name="Dai N."/>
            <person name="Sheng W."/>
            <person name="Hou X."/>
            <person name="Wei L."/>
        </authorList>
    </citation>
    <scope>NUCLEOTIDE SEQUENCE</scope>
    <source>
        <strain evidence="11">3651</strain>
        <tissue evidence="11">Leaf</tissue>
    </source>
</reference>
<dbReference type="AlphaFoldDB" id="A0AAE1YCJ6"/>
<protein>
    <recommendedName>
        <fullName evidence="8">MLO-like protein</fullName>
    </recommendedName>
</protein>
<dbReference type="PANTHER" id="PTHR31942">
    <property type="entry name" value="MLO-LIKE PROTEIN 1"/>
    <property type="match status" value="1"/>
</dbReference>
<dbReference type="Pfam" id="PF03094">
    <property type="entry name" value="Mlo"/>
    <property type="match status" value="1"/>
</dbReference>
<proteinExistence type="inferred from homology"/>
<feature type="compositionally biased region" description="Polar residues" evidence="9">
    <location>
        <begin position="446"/>
        <end position="458"/>
    </location>
</feature>
<name>A0AAE1YCJ6_9LAMI</name>
<feature type="transmembrane region" description="Helical" evidence="10">
    <location>
        <begin position="62"/>
        <end position="79"/>
    </location>
</feature>
<gene>
    <name evidence="8" type="primary">MLO</name>
    <name evidence="11" type="ORF">Salat_1521600</name>
</gene>
<keyword evidence="12" id="KW-1185">Reference proteome</keyword>
<evidence type="ECO:0000313" key="12">
    <source>
        <dbReference type="Proteomes" id="UP001293254"/>
    </source>
</evidence>
<keyword evidence="6 8" id="KW-0472">Membrane</keyword>
<evidence type="ECO:0000256" key="9">
    <source>
        <dbReference type="SAM" id="MobiDB-lite"/>
    </source>
</evidence>
<feature type="transmembrane region" description="Helical" evidence="10">
    <location>
        <begin position="385"/>
        <end position="406"/>
    </location>
</feature>
<evidence type="ECO:0000256" key="1">
    <source>
        <dbReference type="ARBA" id="ARBA00004141"/>
    </source>
</evidence>
<evidence type="ECO:0000256" key="7">
    <source>
        <dbReference type="ARBA" id="ARBA00023265"/>
    </source>
</evidence>